<protein>
    <submittedName>
        <fullName evidence="2">Membrane protein YesL</fullName>
    </submittedName>
</protein>
<evidence type="ECO:0000313" key="2">
    <source>
        <dbReference type="EMBL" id="MBM7570361.1"/>
    </source>
</evidence>
<keyword evidence="1" id="KW-1133">Transmembrane helix</keyword>
<dbReference type="Pfam" id="PF04854">
    <property type="entry name" value="DUF624"/>
    <property type="match status" value="1"/>
</dbReference>
<keyword evidence="1" id="KW-0812">Transmembrane</keyword>
<keyword evidence="1" id="KW-0472">Membrane</keyword>
<feature type="transmembrane region" description="Helical" evidence="1">
    <location>
        <begin position="176"/>
        <end position="197"/>
    </location>
</feature>
<sequence length="216" mass="24895">MYTGVMGGFYRISEWIMRLAYVNILWITFTLMGLILFGFSPATVALFSVTRKWIQGSTDIPVFKTFWKTYKQEFIKSNILGLILAVIGYVLYLDFQLVVQTPNSLLQLAYFPVMLIILIYLLMLLYVFPVFVHYEVNILHLLKNALLFTLMRPFNTITMAIGVIAVYFLMSVLPGLIPFFGISLLAYVLMWSSYLAFTKLERKQTEAQSVSNDVQD</sequence>
<feature type="transmembrane region" description="Helical" evidence="1">
    <location>
        <begin position="20"/>
        <end position="47"/>
    </location>
</feature>
<accession>A0ABS2MWX8</accession>
<dbReference type="EMBL" id="JAFBDR010000003">
    <property type="protein sequence ID" value="MBM7570361.1"/>
    <property type="molecule type" value="Genomic_DNA"/>
</dbReference>
<organism evidence="2 3">
    <name type="scientific">Aquibacillus albus</name>
    <dbReference type="NCBI Taxonomy" id="1168171"/>
    <lineage>
        <taxon>Bacteria</taxon>
        <taxon>Bacillati</taxon>
        <taxon>Bacillota</taxon>
        <taxon>Bacilli</taxon>
        <taxon>Bacillales</taxon>
        <taxon>Bacillaceae</taxon>
        <taxon>Aquibacillus</taxon>
    </lineage>
</organism>
<dbReference type="RefSeq" id="WP_204497778.1">
    <property type="nucleotide sequence ID" value="NZ_JAFBDR010000003.1"/>
</dbReference>
<gene>
    <name evidence="2" type="ORF">JOC48_000839</name>
</gene>
<evidence type="ECO:0000313" key="3">
    <source>
        <dbReference type="Proteomes" id="UP001296943"/>
    </source>
</evidence>
<keyword evidence="3" id="KW-1185">Reference proteome</keyword>
<dbReference type="InterPro" id="IPR006938">
    <property type="entry name" value="DUF624"/>
</dbReference>
<comment type="caution">
    <text evidence="2">The sequence shown here is derived from an EMBL/GenBank/DDBJ whole genome shotgun (WGS) entry which is preliminary data.</text>
</comment>
<dbReference type="Proteomes" id="UP001296943">
    <property type="component" value="Unassembled WGS sequence"/>
</dbReference>
<feature type="transmembrane region" description="Helical" evidence="1">
    <location>
        <begin position="146"/>
        <end position="170"/>
    </location>
</feature>
<feature type="transmembrane region" description="Helical" evidence="1">
    <location>
        <begin position="113"/>
        <end position="134"/>
    </location>
</feature>
<name>A0ABS2MWX8_9BACI</name>
<reference evidence="2 3" key="1">
    <citation type="submission" date="2021-01" db="EMBL/GenBank/DDBJ databases">
        <title>Genomic Encyclopedia of Type Strains, Phase IV (KMG-IV): sequencing the most valuable type-strain genomes for metagenomic binning, comparative biology and taxonomic classification.</title>
        <authorList>
            <person name="Goeker M."/>
        </authorList>
    </citation>
    <scope>NUCLEOTIDE SEQUENCE [LARGE SCALE GENOMIC DNA]</scope>
    <source>
        <strain evidence="2 3">DSM 23711</strain>
    </source>
</reference>
<evidence type="ECO:0000256" key="1">
    <source>
        <dbReference type="SAM" id="Phobius"/>
    </source>
</evidence>
<proteinExistence type="predicted"/>
<feature type="transmembrane region" description="Helical" evidence="1">
    <location>
        <begin position="74"/>
        <end position="93"/>
    </location>
</feature>